<organism evidence="1 2">
    <name type="scientific">Marinobacter nauticus</name>
    <name type="common">Marinobacter hydrocarbonoclasticus</name>
    <name type="synonym">Marinobacter aquaeolei</name>
    <dbReference type="NCBI Taxonomy" id="2743"/>
    <lineage>
        <taxon>Bacteria</taxon>
        <taxon>Pseudomonadati</taxon>
        <taxon>Pseudomonadota</taxon>
        <taxon>Gammaproteobacteria</taxon>
        <taxon>Pseudomonadales</taxon>
        <taxon>Marinobacteraceae</taxon>
        <taxon>Marinobacter</taxon>
    </lineage>
</organism>
<dbReference type="AlphaFoldDB" id="A0A833JSS5"/>
<gene>
    <name evidence="1" type="ORF">F6453_2342</name>
</gene>
<comment type="caution">
    <text evidence="1">The sequence shown here is derived from an EMBL/GenBank/DDBJ whole genome shotgun (WGS) entry which is preliminary data.</text>
</comment>
<evidence type="ECO:0000313" key="1">
    <source>
        <dbReference type="EMBL" id="KAE8545370.1"/>
    </source>
</evidence>
<dbReference type="EMBL" id="WBMP01000009">
    <property type="protein sequence ID" value="KAE8545370.1"/>
    <property type="molecule type" value="Genomic_DNA"/>
</dbReference>
<protein>
    <submittedName>
        <fullName evidence="1">Uncharacterized protein</fullName>
    </submittedName>
</protein>
<proteinExistence type="predicted"/>
<reference evidence="1 2" key="1">
    <citation type="submission" date="2019-10" db="EMBL/GenBank/DDBJ databases">
        <title>Draft genome sequence of Marinobacter hydrocarbonoclasticus NCT7M from the microbiome of the marine copepod.</title>
        <authorList>
            <person name="Nuttall R."/>
            <person name="Sharma G."/>
            <person name="Moisander P."/>
        </authorList>
    </citation>
    <scope>NUCLEOTIDE SEQUENCE [LARGE SCALE GENOMIC DNA]</scope>
    <source>
        <strain evidence="1 2">NCT7M</strain>
    </source>
</reference>
<name>A0A833JSS5_MARNT</name>
<evidence type="ECO:0000313" key="2">
    <source>
        <dbReference type="Proteomes" id="UP000469950"/>
    </source>
</evidence>
<dbReference type="RefSeq" id="WP_153740929.1">
    <property type="nucleotide sequence ID" value="NZ_WBMP01000009.1"/>
</dbReference>
<accession>A0A833JSS5</accession>
<sequence length="69" mass="7644">MKDVNGVEIKEGDRLRHTGHGQIYRVCAPGTDEFLASHDGLILIPEGLPHQDAWKLTEKRAAKGEVLKP</sequence>
<dbReference type="Proteomes" id="UP000469950">
    <property type="component" value="Unassembled WGS sequence"/>
</dbReference>